<evidence type="ECO:0000313" key="1">
    <source>
        <dbReference type="EMBL" id="KWV43685.1"/>
    </source>
</evidence>
<organism evidence="1 2">
    <name type="scientific">Rhizobium altiplani</name>
    <dbReference type="NCBI Taxonomy" id="1864509"/>
    <lineage>
        <taxon>Bacteria</taxon>
        <taxon>Pseudomonadati</taxon>
        <taxon>Pseudomonadota</taxon>
        <taxon>Alphaproteobacteria</taxon>
        <taxon>Hyphomicrobiales</taxon>
        <taxon>Rhizobiaceae</taxon>
        <taxon>Rhizobium/Agrobacterium group</taxon>
        <taxon>Rhizobium</taxon>
    </lineage>
</organism>
<accession>A0A120FG31</accession>
<gene>
    <name evidence="1" type="ORF">AS026_18485</name>
</gene>
<name>A0A120FG31_9HYPH</name>
<dbReference type="Proteomes" id="UP000068164">
    <property type="component" value="Unassembled WGS sequence"/>
</dbReference>
<dbReference type="RefSeq" id="WP_025658824.1">
    <property type="nucleotide sequence ID" value="NZ_JBBNAS010000590.1"/>
</dbReference>
<dbReference type="EMBL" id="LNCD01000124">
    <property type="protein sequence ID" value="KWV43685.1"/>
    <property type="molecule type" value="Genomic_DNA"/>
</dbReference>
<comment type="caution">
    <text evidence="1">The sequence shown here is derived from an EMBL/GenBank/DDBJ whole genome shotgun (WGS) entry which is preliminary data.</text>
</comment>
<evidence type="ECO:0000313" key="2">
    <source>
        <dbReference type="Proteomes" id="UP000068164"/>
    </source>
</evidence>
<reference evidence="1 2" key="1">
    <citation type="submission" date="2015-11" db="EMBL/GenBank/DDBJ databases">
        <title>Draft Genome Sequence of the Strain BR 10423 (Rhizobium sp.) isolated from nodules of Mimosa pudica.</title>
        <authorList>
            <person name="Barauna A.C."/>
            <person name="Zilli J.E."/>
            <person name="Simoes-Araujo J.L."/>
            <person name="Reis V.M."/>
            <person name="James E.K."/>
            <person name="Reis F.B.Jr."/>
            <person name="Rouws L.F."/>
            <person name="Passos S.R."/>
            <person name="Gois S.R."/>
        </authorList>
    </citation>
    <scope>NUCLEOTIDE SEQUENCE [LARGE SCALE GENOMIC DNA]</scope>
    <source>
        <strain evidence="1 2">BR10423</strain>
    </source>
</reference>
<protein>
    <submittedName>
        <fullName evidence="1">Uncharacterized protein</fullName>
    </submittedName>
</protein>
<proteinExistence type="predicted"/>
<dbReference type="OrthoDB" id="8085777at2"/>
<dbReference type="AlphaFoldDB" id="A0A120FG31"/>
<keyword evidence="2" id="KW-1185">Reference proteome</keyword>
<sequence>MVSGDSNSTPLSVLERAEAHFPGQAQLVQRLFYGSDAFHSMCEDLAIAVETLAHIERLPESVREARRQEYAALVEALLKEMGEALAQSKIVMLRRPSDTRPKSP</sequence>